<gene>
    <name evidence="3" type="ORF">BJ322DRAFT_234421</name>
</gene>
<evidence type="ECO:0000313" key="3">
    <source>
        <dbReference type="EMBL" id="KAF9781619.1"/>
    </source>
</evidence>
<dbReference type="OrthoDB" id="3176940at2759"/>
<sequence length="328" mass="37007">MNQTIVGPIRVPTPPSPPLPRSFSPPPPGKHISKPVEIAPTSRAKRKHQFELIIEIPAKRFKPSRYPESVSSSTGAATASSSRTGLISSTKRAKAPPIAQSGIRKPTLPSFRVKLDPKIRDVAVSREFLKAHFGANKLLPFSKPTKRQVDNHGYDHFAFVHEFKVPQVPSVPGGPGLVAHLGQKRWPKRGLYRIFTRVATNPARWQYMGLYKATELPAWSPSEVRQQRPAVKNGWAGTLRKAPWARSILSRMMLRPKLGREPTKDEVEAQVQKLREKSITLPSLDFITAALERGEEKLYPWKLECKDYETDLQREIALTYPYFKKDKA</sequence>
<feature type="region of interest" description="Disordered" evidence="1">
    <location>
        <begin position="64"/>
        <end position="103"/>
    </location>
</feature>
<organism evidence="3 4">
    <name type="scientific">Thelephora terrestris</name>
    <dbReference type="NCBI Taxonomy" id="56493"/>
    <lineage>
        <taxon>Eukaryota</taxon>
        <taxon>Fungi</taxon>
        <taxon>Dikarya</taxon>
        <taxon>Basidiomycota</taxon>
        <taxon>Agaricomycotina</taxon>
        <taxon>Agaricomycetes</taxon>
        <taxon>Thelephorales</taxon>
        <taxon>Thelephoraceae</taxon>
        <taxon>Thelephora</taxon>
    </lineage>
</organism>
<evidence type="ECO:0000259" key="2">
    <source>
        <dbReference type="Pfam" id="PF20411"/>
    </source>
</evidence>
<dbReference type="Pfam" id="PF20411">
    <property type="entry name" value="DUF6697"/>
    <property type="match status" value="1"/>
</dbReference>
<feature type="region of interest" description="Disordered" evidence="1">
    <location>
        <begin position="1"/>
        <end position="44"/>
    </location>
</feature>
<reference evidence="3" key="2">
    <citation type="submission" date="2020-11" db="EMBL/GenBank/DDBJ databases">
        <authorList>
            <consortium name="DOE Joint Genome Institute"/>
            <person name="Kuo A."/>
            <person name="Miyauchi S."/>
            <person name="Kiss E."/>
            <person name="Drula E."/>
            <person name="Kohler A."/>
            <person name="Sanchez-Garcia M."/>
            <person name="Andreopoulos B."/>
            <person name="Barry K.W."/>
            <person name="Bonito G."/>
            <person name="Buee M."/>
            <person name="Carver A."/>
            <person name="Chen C."/>
            <person name="Cichocki N."/>
            <person name="Clum A."/>
            <person name="Culley D."/>
            <person name="Crous P.W."/>
            <person name="Fauchery L."/>
            <person name="Girlanda M."/>
            <person name="Hayes R."/>
            <person name="Keri Z."/>
            <person name="Labutti K."/>
            <person name="Lipzen A."/>
            <person name="Lombard V."/>
            <person name="Magnuson J."/>
            <person name="Maillard F."/>
            <person name="Morin E."/>
            <person name="Murat C."/>
            <person name="Nolan M."/>
            <person name="Ohm R."/>
            <person name="Pangilinan J."/>
            <person name="Pereira M."/>
            <person name="Perotto S."/>
            <person name="Peter M."/>
            <person name="Riley R."/>
            <person name="Sitrit Y."/>
            <person name="Stielow B."/>
            <person name="Szollosi G."/>
            <person name="Zifcakova L."/>
            <person name="Stursova M."/>
            <person name="Spatafora J.W."/>
            <person name="Tedersoo L."/>
            <person name="Vaario L.-M."/>
            <person name="Yamada A."/>
            <person name="Yan M."/>
            <person name="Wang P."/>
            <person name="Xu J."/>
            <person name="Bruns T."/>
            <person name="Baldrian P."/>
            <person name="Vilgalys R."/>
            <person name="Henrissat B."/>
            <person name="Grigoriev I.V."/>
            <person name="Hibbett D."/>
            <person name="Nagy L.G."/>
            <person name="Martin F.M."/>
        </authorList>
    </citation>
    <scope>NUCLEOTIDE SEQUENCE</scope>
    <source>
        <strain evidence="3">UH-Tt-Lm1</strain>
    </source>
</reference>
<name>A0A9P6H889_9AGAM</name>
<feature type="compositionally biased region" description="Pro residues" evidence="1">
    <location>
        <begin position="11"/>
        <end position="29"/>
    </location>
</feature>
<evidence type="ECO:0000256" key="1">
    <source>
        <dbReference type="SAM" id="MobiDB-lite"/>
    </source>
</evidence>
<feature type="compositionally biased region" description="Low complexity" evidence="1">
    <location>
        <begin position="69"/>
        <end position="84"/>
    </location>
</feature>
<protein>
    <recommendedName>
        <fullName evidence="2">DUF6697 domain-containing protein</fullName>
    </recommendedName>
</protein>
<accession>A0A9P6H889</accession>
<dbReference type="InterPro" id="IPR046520">
    <property type="entry name" value="DUF6697"/>
</dbReference>
<dbReference type="Proteomes" id="UP000736335">
    <property type="component" value="Unassembled WGS sequence"/>
</dbReference>
<dbReference type="AlphaFoldDB" id="A0A9P6H889"/>
<comment type="caution">
    <text evidence="3">The sequence shown here is derived from an EMBL/GenBank/DDBJ whole genome shotgun (WGS) entry which is preliminary data.</text>
</comment>
<evidence type="ECO:0000313" key="4">
    <source>
        <dbReference type="Proteomes" id="UP000736335"/>
    </source>
</evidence>
<reference evidence="3" key="1">
    <citation type="journal article" date="2020" name="Nat. Commun.">
        <title>Large-scale genome sequencing of mycorrhizal fungi provides insights into the early evolution of symbiotic traits.</title>
        <authorList>
            <person name="Miyauchi S."/>
            <person name="Kiss E."/>
            <person name="Kuo A."/>
            <person name="Drula E."/>
            <person name="Kohler A."/>
            <person name="Sanchez-Garcia M."/>
            <person name="Morin E."/>
            <person name="Andreopoulos B."/>
            <person name="Barry K.W."/>
            <person name="Bonito G."/>
            <person name="Buee M."/>
            <person name="Carver A."/>
            <person name="Chen C."/>
            <person name="Cichocki N."/>
            <person name="Clum A."/>
            <person name="Culley D."/>
            <person name="Crous P.W."/>
            <person name="Fauchery L."/>
            <person name="Girlanda M."/>
            <person name="Hayes R.D."/>
            <person name="Keri Z."/>
            <person name="LaButti K."/>
            <person name="Lipzen A."/>
            <person name="Lombard V."/>
            <person name="Magnuson J."/>
            <person name="Maillard F."/>
            <person name="Murat C."/>
            <person name="Nolan M."/>
            <person name="Ohm R.A."/>
            <person name="Pangilinan J."/>
            <person name="Pereira M.F."/>
            <person name="Perotto S."/>
            <person name="Peter M."/>
            <person name="Pfister S."/>
            <person name="Riley R."/>
            <person name="Sitrit Y."/>
            <person name="Stielow J.B."/>
            <person name="Szollosi G."/>
            <person name="Zifcakova L."/>
            <person name="Stursova M."/>
            <person name="Spatafora J.W."/>
            <person name="Tedersoo L."/>
            <person name="Vaario L.M."/>
            <person name="Yamada A."/>
            <person name="Yan M."/>
            <person name="Wang P."/>
            <person name="Xu J."/>
            <person name="Bruns T."/>
            <person name="Baldrian P."/>
            <person name="Vilgalys R."/>
            <person name="Dunand C."/>
            <person name="Henrissat B."/>
            <person name="Grigoriev I.V."/>
            <person name="Hibbett D."/>
            <person name="Nagy L.G."/>
            <person name="Martin F.M."/>
        </authorList>
    </citation>
    <scope>NUCLEOTIDE SEQUENCE</scope>
    <source>
        <strain evidence="3">UH-Tt-Lm1</strain>
    </source>
</reference>
<dbReference type="EMBL" id="WIUZ02000013">
    <property type="protein sequence ID" value="KAF9781619.1"/>
    <property type="molecule type" value="Genomic_DNA"/>
</dbReference>
<keyword evidence="4" id="KW-1185">Reference proteome</keyword>
<proteinExistence type="predicted"/>
<feature type="domain" description="DUF6697" evidence="2">
    <location>
        <begin position="124"/>
        <end position="317"/>
    </location>
</feature>